<accession>A0A3P8A908</accession>
<evidence type="ECO:0000313" key="3">
    <source>
        <dbReference type="Proteomes" id="UP000050761"/>
    </source>
</evidence>
<accession>A0A183FCW7</accession>
<name>A0A183FCW7_HELPZ</name>
<feature type="domain" description="Sphingomyelin synthase-like" evidence="1">
    <location>
        <begin position="2"/>
        <end position="41"/>
    </location>
</feature>
<evidence type="ECO:0000259" key="1">
    <source>
        <dbReference type="Pfam" id="PF14360"/>
    </source>
</evidence>
<protein>
    <submittedName>
        <fullName evidence="4">PAP2_C domain-containing protein</fullName>
    </submittedName>
</protein>
<organism evidence="3 4">
    <name type="scientific">Heligmosomoides polygyrus</name>
    <name type="common">Parasitic roundworm</name>
    <dbReference type="NCBI Taxonomy" id="6339"/>
    <lineage>
        <taxon>Eukaryota</taxon>
        <taxon>Metazoa</taxon>
        <taxon>Ecdysozoa</taxon>
        <taxon>Nematoda</taxon>
        <taxon>Chromadorea</taxon>
        <taxon>Rhabditida</taxon>
        <taxon>Rhabditina</taxon>
        <taxon>Rhabditomorpha</taxon>
        <taxon>Strongyloidea</taxon>
        <taxon>Heligmosomidae</taxon>
        <taxon>Heligmosomoides</taxon>
    </lineage>
</organism>
<evidence type="ECO:0000313" key="2">
    <source>
        <dbReference type="EMBL" id="VDO57542.1"/>
    </source>
</evidence>
<dbReference type="Proteomes" id="UP000050761">
    <property type="component" value="Unassembled WGS sequence"/>
</dbReference>
<keyword evidence="3" id="KW-1185">Reference proteome</keyword>
<proteinExistence type="predicted"/>
<sequence>MFFWVVALVGVIFLVISRGHYTLDVILSYFICTRVFWNYHTMVAHPTMR</sequence>
<dbReference type="Pfam" id="PF14360">
    <property type="entry name" value="PAP2_C"/>
    <property type="match status" value="1"/>
</dbReference>
<reference evidence="2 3" key="1">
    <citation type="submission" date="2018-11" db="EMBL/GenBank/DDBJ databases">
        <authorList>
            <consortium name="Pathogen Informatics"/>
        </authorList>
    </citation>
    <scope>NUCLEOTIDE SEQUENCE [LARGE SCALE GENOMIC DNA]</scope>
</reference>
<dbReference type="InterPro" id="IPR025749">
    <property type="entry name" value="Sphingomyelin_synth-like_dom"/>
</dbReference>
<evidence type="ECO:0000313" key="4">
    <source>
        <dbReference type="WBParaSite" id="HPBE_0000400901-mRNA-1"/>
    </source>
</evidence>
<dbReference type="OrthoDB" id="422827at2759"/>
<dbReference type="EMBL" id="UZAH01023706">
    <property type="protein sequence ID" value="VDO57542.1"/>
    <property type="molecule type" value="Genomic_DNA"/>
</dbReference>
<gene>
    <name evidence="2" type="ORF">HPBE_LOCUS4011</name>
</gene>
<reference evidence="4" key="2">
    <citation type="submission" date="2019-09" db="UniProtKB">
        <authorList>
            <consortium name="WormBaseParasite"/>
        </authorList>
    </citation>
    <scope>IDENTIFICATION</scope>
</reference>
<dbReference type="WBParaSite" id="HPBE_0000400901-mRNA-1">
    <property type="protein sequence ID" value="HPBE_0000400901-mRNA-1"/>
    <property type="gene ID" value="HPBE_0000400901"/>
</dbReference>
<dbReference type="AlphaFoldDB" id="A0A183FCW7"/>